<dbReference type="Proteomes" id="UP000001024">
    <property type="component" value="Chromosome"/>
</dbReference>
<accession>Q9HIE3</accession>
<proteinExistence type="predicted"/>
<dbReference type="PaxDb" id="273075-Ta1397"/>
<dbReference type="EnsemblBacteria" id="CAC12517">
    <property type="protein sequence ID" value="CAC12517"/>
    <property type="gene ID" value="CAC12517"/>
</dbReference>
<dbReference type="EMBL" id="AL445067">
    <property type="protein sequence ID" value="CAC12517.1"/>
    <property type="molecule type" value="Genomic_DNA"/>
</dbReference>
<organism evidence="1 2">
    <name type="scientific">Thermoplasma acidophilum (strain ATCC 25905 / DSM 1728 / JCM 9062 / NBRC 15155 / AMRC-C165)</name>
    <dbReference type="NCBI Taxonomy" id="273075"/>
    <lineage>
        <taxon>Archaea</taxon>
        <taxon>Methanobacteriati</taxon>
        <taxon>Thermoplasmatota</taxon>
        <taxon>Thermoplasmata</taxon>
        <taxon>Thermoplasmatales</taxon>
        <taxon>Thermoplasmataceae</taxon>
        <taxon>Thermoplasma</taxon>
    </lineage>
</organism>
<dbReference type="AlphaFoldDB" id="Q9HIE3"/>
<dbReference type="STRING" id="273075.gene:9572623"/>
<dbReference type="HOGENOM" id="CLU_682605_0_0_2"/>
<name>Q9HIE3_THEAC</name>
<dbReference type="RefSeq" id="WP_010901802.1">
    <property type="nucleotide sequence ID" value="NC_002578.1"/>
</dbReference>
<dbReference type="InParanoid" id="Q9HIE3"/>
<keyword evidence="2" id="KW-1185">Reference proteome</keyword>
<dbReference type="KEGG" id="tac:Ta1397"/>
<evidence type="ECO:0000313" key="2">
    <source>
        <dbReference type="Proteomes" id="UP000001024"/>
    </source>
</evidence>
<reference evidence="1 2" key="1">
    <citation type="journal article" date="2000" name="Nature">
        <title>The genome sequence of the thermoacidophilic scavenger Thermoplasma acidophilum.</title>
        <authorList>
            <person name="Ruepp A."/>
            <person name="Graml W."/>
            <person name="Santos-Martinez M.L."/>
            <person name="Koretke K.K."/>
            <person name="Volker C."/>
            <person name="Mewes H.W."/>
            <person name="Frishman D."/>
            <person name="Stocker S."/>
            <person name="Lupas A.N."/>
            <person name="Baumeister W."/>
        </authorList>
    </citation>
    <scope>NUCLEOTIDE SEQUENCE [LARGE SCALE GENOMIC DNA]</scope>
    <source>
        <strain evidence="2">ATCC 25905 / DSM 1728 / JCM 9062 / NBRC 15155 / AMRC-C165</strain>
    </source>
</reference>
<sequence length="403" mass="47123">MNGKDLVELIKVPFFDYFYSHVLRISEEYGPKILNVSYRYFMVLIPGDEKFGILKMASNDKYTRIMEQTSIDHPLFMTTLHERGYQRYISGGDPENIDLPKTYLDEYKFLRNIWLSLYRPTFELAVGNRIRFNLKASEMNIPISSSRTATERYNISMNLIPVMIKPKALNNYISFYPRNYGKSPPKFYSVNCSTFRLTSNEELQEIPITIAFNEKDFSNYMGRLDQEFYFFKLASVSSRTFGDLIEPDYNIVLEVLPINPYLLSIHYSTMSKKENPFLIDRLLRRSIELKLLEVIGEDTDYWSNKTIESYGMASIESLDFGIHVRFVKFKVFSKLISLYINGENKSFVESFLKSQDKIRFLNLLYEAMKNKSLFLPTGELIPTSIKTMINDLMREDPLSDSTA</sequence>
<protein>
    <submittedName>
        <fullName evidence="1">Uncharacterized protein</fullName>
    </submittedName>
</protein>
<gene>
    <name evidence="1" type="ordered locus">Ta1397</name>
</gene>
<evidence type="ECO:0000313" key="1">
    <source>
        <dbReference type="EMBL" id="CAC12517.1"/>
    </source>
</evidence>